<dbReference type="Pfam" id="PF06644">
    <property type="entry name" value="ATP11"/>
    <property type="match status" value="1"/>
</dbReference>
<reference evidence="6" key="1">
    <citation type="journal article" date="2022" name="DNA Res.">
        <title>Genome analysis of five recently described species of the CUG-Ser clade uncovers Candida theae as a new hybrid lineage with pathogenic potential in the Candida parapsilosis species complex.</title>
        <authorList>
            <person name="Mixao V."/>
            <person name="Del Olmo V."/>
            <person name="Hegedusova E."/>
            <person name="Saus E."/>
            <person name="Pryszcz L."/>
            <person name="Cillingova A."/>
            <person name="Nosek J."/>
            <person name="Gabaldon T."/>
        </authorList>
    </citation>
    <scope>NUCLEOTIDE SEQUENCE</scope>
    <source>
        <strain evidence="6">CBS 10844</strain>
    </source>
</reference>
<proteinExistence type="inferred from homology"/>
<dbReference type="InterPro" id="IPR010591">
    <property type="entry name" value="ATP11"/>
</dbReference>
<feature type="region of interest" description="Disordered" evidence="5">
    <location>
        <begin position="102"/>
        <end position="130"/>
    </location>
</feature>
<comment type="subcellular location">
    <subcellularLocation>
        <location evidence="1">Mitochondrion</location>
    </subcellularLocation>
</comment>
<evidence type="ECO:0008006" key="8">
    <source>
        <dbReference type="Google" id="ProtNLM"/>
    </source>
</evidence>
<feature type="compositionally biased region" description="Basic and acidic residues" evidence="5">
    <location>
        <begin position="104"/>
        <end position="113"/>
    </location>
</feature>
<gene>
    <name evidence="6" type="ORF">KGF56_002400</name>
</gene>
<dbReference type="GeneID" id="73380017"/>
<dbReference type="GO" id="GO:0033615">
    <property type="term" value="P:mitochondrial proton-transporting ATP synthase complex assembly"/>
    <property type="evidence" value="ECO:0007669"/>
    <property type="project" value="TreeGrafter"/>
</dbReference>
<evidence type="ECO:0000313" key="7">
    <source>
        <dbReference type="Proteomes" id="UP001202479"/>
    </source>
</evidence>
<comment type="similarity">
    <text evidence="2">Belongs to the ATP11 family.</text>
</comment>
<dbReference type="Proteomes" id="UP001202479">
    <property type="component" value="Unassembled WGS sequence"/>
</dbReference>
<evidence type="ECO:0000256" key="4">
    <source>
        <dbReference type="ARBA" id="ARBA00023128"/>
    </source>
</evidence>
<dbReference type="GO" id="GO:0005739">
    <property type="term" value="C:mitochondrion"/>
    <property type="evidence" value="ECO:0007669"/>
    <property type="project" value="UniProtKB-SubCell"/>
</dbReference>
<comment type="caution">
    <text evidence="6">The sequence shown here is derived from an EMBL/GenBank/DDBJ whole genome shotgun (WGS) entry which is preliminary data.</text>
</comment>
<evidence type="ECO:0000256" key="1">
    <source>
        <dbReference type="ARBA" id="ARBA00004173"/>
    </source>
</evidence>
<keyword evidence="7" id="KW-1185">Reference proteome</keyword>
<dbReference type="EMBL" id="JAHUZD010000086">
    <property type="protein sequence ID" value="KAI3404770.2"/>
    <property type="molecule type" value="Genomic_DNA"/>
</dbReference>
<accession>A0AAI9WY88</accession>
<name>A0AAI9WY88_9ASCO</name>
<protein>
    <recommendedName>
        <fullName evidence="8">Protein ATP11, mitochondrial</fullName>
    </recommendedName>
</protein>
<organism evidence="6 7">
    <name type="scientific">Candida oxycetoniae</name>
    <dbReference type="NCBI Taxonomy" id="497107"/>
    <lineage>
        <taxon>Eukaryota</taxon>
        <taxon>Fungi</taxon>
        <taxon>Dikarya</taxon>
        <taxon>Ascomycota</taxon>
        <taxon>Saccharomycotina</taxon>
        <taxon>Pichiomycetes</taxon>
        <taxon>Debaryomycetaceae</taxon>
        <taxon>Candida/Lodderomyces clade</taxon>
        <taxon>Candida</taxon>
    </lineage>
</organism>
<evidence type="ECO:0000256" key="3">
    <source>
        <dbReference type="ARBA" id="ARBA00022946"/>
    </source>
</evidence>
<sequence length="318" mass="36877">MLPRLQRCVGINRCVAQFHAIRFNSVVKDTKKKLVDDGKSKKENGFSDDVLNRYKAQLEQKARELGLDNVAALKDKYKDQIEKIKSELGTVDFAKEITNWESSQQKDNKKKDSTVINVRSPRDKSAEKKQTPYKTLDDYVDVEKIKKLSRDEIEFLWKTRFQKDPQSLHAVINNKQFDGISENAARYPYFILPLPKKDDTTKKEGYQLEFVQWSFVAEETIHCLFTSLAEYKLHGEFAKPHVVLTFHQDLSKDKDIVLMQGWNEKDGGLSTEEAQLLVLNLQRFYNGKFPQRLQLVKEFSEGSEKFSLDKLVNEATTV</sequence>
<dbReference type="AlphaFoldDB" id="A0AAI9WY88"/>
<keyword evidence="4" id="KW-0496">Mitochondrion</keyword>
<dbReference type="PANTHER" id="PTHR13126:SF0">
    <property type="entry name" value="ATP SYNTHASE MITOCHONDRIAL F1 COMPLEX ASSEMBLY FACTOR 1"/>
    <property type="match status" value="1"/>
</dbReference>
<dbReference type="PANTHER" id="PTHR13126">
    <property type="entry name" value="CHAPERONE ATP11"/>
    <property type="match status" value="1"/>
</dbReference>
<evidence type="ECO:0000313" key="6">
    <source>
        <dbReference type="EMBL" id="KAI3404770.2"/>
    </source>
</evidence>
<evidence type="ECO:0000256" key="5">
    <source>
        <dbReference type="SAM" id="MobiDB-lite"/>
    </source>
</evidence>
<dbReference type="RefSeq" id="XP_049180515.1">
    <property type="nucleotide sequence ID" value="XM_049323625.1"/>
</dbReference>
<evidence type="ECO:0000256" key="2">
    <source>
        <dbReference type="ARBA" id="ARBA00009116"/>
    </source>
</evidence>
<feature type="compositionally biased region" description="Basic and acidic residues" evidence="5">
    <location>
        <begin position="120"/>
        <end position="130"/>
    </location>
</feature>
<keyword evidence="3" id="KW-0809">Transit peptide</keyword>